<feature type="domain" description="Cullin family profile" evidence="19">
    <location>
        <begin position="701"/>
        <end position="932"/>
    </location>
</feature>
<comment type="pathway">
    <text evidence="3">Protein modification; protein ubiquitination.</text>
</comment>
<keyword evidence="10" id="KW-0297">G-protein coupled receptor</keyword>
<evidence type="ECO:0000256" key="9">
    <source>
        <dbReference type="ARBA" id="ARBA00022989"/>
    </source>
</evidence>
<evidence type="ECO:0000259" key="19">
    <source>
        <dbReference type="PROSITE" id="PS50069"/>
    </source>
</evidence>
<sequence>MDLFGCWNYTLAGTRSVIPCPDHLPGFNTKEFAYKDCTENGTWWLHPETGRSHAFYDSCRNFNSSELEDDDHHLHVYIFIAGYSISLIMLLISVFIFFKFRQLRCDRITIHKNLFMSYIITGVSWIMYFLLVVLNGHVLLTNPVWCQVLHVLTQYSVVCNFAWMFCEGLYLHTVMMKAFTSGKWIIVTCYVTGWGKYVYYINRYQISSSSCWLHESRLQWITYAPIVLSMILNFFFLCNIVRLLITKLRQIPEAAQTRKAARATLILVPLLGLQLLLFPMRPQRDSVLMDVYTYAVAIVTSLQVLSLLKRKWNQHKQKFGQKKSRAQTSIVTSYIIMDQPSSIQSSVAEATTTDVYALCVACPEPLSDKLYNETKKFLESHVETLYQDVLTHGEENYLATYHKYWVEYSKGSGFLNQLYGYLNSTYIKKQKCSEADLNYGAFNMDTTDQLLEIGELALDSWKRLMIEPLKQSLLKLMLNEAHKDRTGGTVNQTVLHGVINSFVNVEEYKKKHPLHLYEQIFETPYRDETSSYYRQEAAKLKDDCTCSEYMEKVIMRLDNEDFRSRKFLHPSSYDKITHDCQQRMVADHLQFLHGECKDMVKTEKRKDLSNMYQLLRPINGGLGVLIEEVEVHIKSTGMAAVRNLKGDNIPAQFVENMLEVHQKYTELIQKVFHSDQQFIGALDKACAAAINYRSNPKNACKSPELLAKYCDSLLKKSSKGISESELDDKLASCITVFKYLDDKDVYQRFYARMLAKRLIYSQSASMDAEEAMINKLKQACGYEFTNKLHRMFTDINISTGLNNDFSDFLKKQKSTDLGINFSIMVLQAGAWPIGQSNLPTFAIPQEIEKSVRQFENFYNGKFNGRKLTWMHTFCTAELKFNYLKRPYFVTMGSFHMAVLLLYKSQDSMSMKDVMEHTQLPEKELIKHVQTLLDAKILLTEGDVNTSSTLSLNKAYTNKRTKFKITTATQKDSPQEVEQTHNSVDEDRKMYLQAAIVRIMKARKILKHTMLIQEVISQARARFAPSIPMIKKCIEALIDKSYLERTQNSSDEYSYVA</sequence>
<dbReference type="GO" id="GO:0031625">
    <property type="term" value="F:ubiquitin protein ligase binding"/>
    <property type="evidence" value="ECO:0007669"/>
    <property type="project" value="InterPro"/>
</dbReference>
<dbReference type="InterPro" id="IPR036390">
    <property type="entry name" value="WH_DNA-bd_sf"/>
</dbReference>
<dbReference type="InterPro" id="IPR045093">
    <property type="entry name" value="Cullin"/>
</dbReference>
<evidence type="ECO:0000259" key="20">
    <source>
        <dbReference type="PROSITE" id="PS50227"/>
    </source>
</evidence>
<dbReference type="InterPro" id="IPR036317">
    <property type="entry name" value="Cullin_homology_sf"/>
</dbReference>
<dbReference type="Gene3D" id="1.20.1310.10">
    <property type="entry name" value="Cullin Repeats"/>
    <property type="match status" value="4"/>
</dbReference>
<dbReference type="SUPFAM" id="SSF111418">
    <property type="entry name" value="Hormone receptor domain"/>
    <property type="match status" value="1"/>
</dbReference>
<evidence type="ECO:0000313" key="22">
    <source>
        <dbReference type="EMBL" id="KAK3102578.1"/>
    </source>
</evidence>
<feature type="transmembrane region" description="Helical" evidence="18">
    <location>
        <begin position="152"/>
        <end position="172"/>
    </location>
</feature>
<keyword evidence="23" id="KW-1185">Reference proteome</keyword>
<keyword evidence="5" id="KW-1017">Isopeptide bond</keyword>
<comment type="subcellular location">
    <subcellularLocation>
        <location evidence="2">Membrane</location>
        <topology evidence="2">Multi-pass membrane protein</topology>
    </subcellularLocation>
    <subcellularLocation>
        <location evidence="1">Nucleus</location>
    </subcellularLocation>
</comment>
<evidence type="ECO:0000256" key="12">
    <source>
        <dbReference type="ARBA" id="ARBA00023170"/>
    </source>
</evidence>
<dbReference type="Pfam" id="PF00888">
    <property type="entry name" value="Cullin"/>
    <property type="match status" value="1"/>
</dbReference>
<dbReference type="FunFam" id="1.20.1310.10:FF:000001">
    <property type="entry name" value="Cullin 3"/>
    <property type="match status" value="1"/>
</dbReference>
<keyword evidence="7" id="KW-0833">Ubl conjugation pathway</keyword>
<evidence type="ECO:0000256" key="16">
    <source>
        <dbReference type="PROSITE-ProRule" id="PRU00330"/>
    </source>
</evidence>
<evidence type="ECO:0000256" key="3">
    <source>
        <dbReference type="ARBA" id="ARBA00004906"/>
    </source>
</evidence>
<evidence type="ECO:0000256" key="4">
    <source>
        <dbReference type="ARBA" id="ARBA00006019"/>
    </source>
</evidence>
<dbReference type="FunFam" id="3.30.230.130:FF:000003">
    <property type="entry name" value="Cullin 2"/>
    <property type="match status" value="1"/>
</dbReference>
<dbReference type="Gene3D" id="3.30.230.130">
    <property type="entry name" value="Cullin, Chain C, Domain 2"/>
    <property type="match status" value="1"/>
</dbReference>
<dbReference type="GO" id="GO:0007166">
    <property type="term" value="P:cell surface receptor signaling pathway"/>
    <property type="evidence" value="ECO:0007669"/>
    <property type="project" value="InterPro"/>
</dbReference>
<evidence type="ECO:0000256" key="11">
    <source>
        <dbReference type="ARBA" id="ARBA00023136"/>
    </source>
</evidence>
<dbReference type="InterPro" id="IPR016158">
    <property type="entry name" value="Cullin_homology"/>
</dbReference>
<dbReference type="Pfam" id="PF10557">
    <property type="entry name" value="Cullin_Nedd8"/>
    <property type="match status" value="1"/>
</dbReference>
<dbReference type="SUPFAM" id="SSF81321">
    <property type="entry name" value="Family A G protein-coupled receptor-like"/>
    <property type="match status" value="1"/>
</dbReference>
<comment type="similarity">
    <text evidence="4 16 17">Belongs to the cullin family.</text>
</comment>
<dbReference type="InterPro" id="IPR016159">
    <property type="entry name" value="Cullin_repeat-like_dom_sf"/>
</dbReference>
<evidence type="ECO:0000256" key="1">
    <source>
        <dbReference type="ARBA" id="ARBA00004123"/>
    </source>
</evidence>
<dbReference type="Pfam" id="PF02793">
    <property type="entry name" value="HRM"/>
    <property type="match status" value="1"/>
</dbReference>
<dbReference type="SMART" id="SM00182">
    <property type="entry name" value="CULLIN"/>
    <property type="match status" value="1"/>
</dbReference>
<dbReference type="Gene3D" id="1.10.10.10">
    <property type="entry name" value="Winged helix-like DNA-binding domain superfamily/Winged helix DNA-binding domain"/>
    <property type="match status" value="1"/>
</dbReference>
<name>A0AA88YD05_PINIB</name>
<feature type="transmembrane region" description="Helical" evidence="18">
    <location>
        <begin position="220"/>
        <end position="240"/>
    </location>
</feature>
<dbReference type="SMART" id="SM00884">
    <property type="entry name" value="Cullin_Nedd8"/>
    <property type="match status" value="1"/>
</dbReference>
<keyword evidence="12" id="KW-0675">Receptor</keyword>
<dbReference type="SUPFAM" id="SSF74788">
    <property type="entry name" value="Cullin repeat-like"/>
    <property type="match status" value="1"/>
</dbReference>
<dbReference type="FunFam" id="1.20.1310.10:FF:000012">
    <property type="entry name" value="Cullin 2"/>
    <property type="match status" value="1"/>
</dbReference>
<dbReference type="PROSITE" id="PS50069">
    <property type="entry name" value="CULLIN_2"/>
    <property type="match status" value="1"/>
</dbReference>
<evidence type="ECO:0000256" key="5">
    <source>
        <dbReference type="ARBA" id="ARBA00022499"/>
    </source>
</evidence>
<comment type="caution">
    <text evidence="22">The sequence shown here is derived from an EMBL/GenBank/DDBJ whole genome shotgun (WGS) entry which is preliminary data.</text>
</comment>
<keyword evidence="9 18" id="KW-1133">Transmembrane helix</keyword>
<dbReference type="Gene3D" id="4.10.1240.10">
    <property type="entry name" value="GPCR, family 2, extracellular hormone receptor domain"/>
    <property type="match status" value="1"/>
</dbReference>
<evidence type="ECO:0000256" key="10">
    <source>
        <dbReference type="ARBA" id="ARBA00023040"/>
    </source>
</evidence>
<dbReference type="SMART" id="SM00008">
    <property type="entry name" value="HormR"/>
    <property type="match status" value="1"/>
</dbReference>
<feature type="transmembrane region" description="Helical" evidence="18">
    <location>
        <begin position="260"/>
        <end position="279"/>
    </location>
</feature>
<evidence type="ECO:0000256" key="14">
    <source>
        <dbReference type="ARBA" id="ARBA00023242"/>
    </source>
</evidence>
<dbReference type="InterPro" id="IPR017981">
    <property type="entry name" value="GPCR_2-like_7TM"/>
</dbReference>
<evidence type="ECO:0000256" key="2">
    <source>
        <dbReference type="ARBA" id="ARBA00004141"/>
    </source>
</evidence>
<feature type="transmembrane region" description="Helical" evidence="18">
    <location>
        <begin position="184"/>
        <end position="200"/>
    </location>
</feature>
<dbReference type="FunFam" id="1.20.1310.10:FF:000022">
    <property type="entry name" value="Cullin-2 isoform 2"/>
    <property type="match status" value="1"/>
</dbReference>
<protein>
    <recommendedName>
        <fullName evidence="15">Cullin-2</fullName>
    </recommendedName>
</protein>
<dbReference type="InterPro" id="IPR016157">
    <property type="entry name" value="Cullin_CS"/>
</dbReference>
<evidence type="ECO:0000259" key="21">
    <source>
        <dbReference type="PROSITE" id="PS50261"/>
    </source>
</evidence>
<evidence type="ECO:0000256" key="13">
    <source>
        <dbReference type="ARBA" id="ARBA00023224"/>
    </source>
</evidence>
<feature type="transmembrane region" description="Helical" evidence="18">
    <location>
        <begin position="118"/>
        <end position="140"/>
    </location>
</feature>
<dbReference type="GO" id="GO:0031462">
    <property type="term" value="C:Cul2-RING ubiquitin ligase complex"/>
    <property type="evidence" value="ECO:0007669"/>
    <property type="project" value="UniProtKB-ARBA"/>
</dbReference>
<dbReference type="Pfam" id="PF00002">
    <property type="entry name" value="7tm_2"/>
    <property type="match status" value="1"/>
</dbReference>
<dbReference type="InterPro" id="IPR000832">
    <property type="entry name" value="GPCR_2_secretin-like"/>
</dbReference>
<dbReference type="EMBL" id="VSWD01000005">
    <property type="protein sequence ID" value="KAK3102578.1"/>
    <property type="molecule type" value="Genomic_DNA"/>
</dbReference>
<dbReference type="PANTHER" id="PTHR11932">
    <property type="entry name" value="CULLIN"/>
    <property type="match status" value="1"/>
</dbReference>
<dbReference type="GO" id="GO:0005634">
    <property type="term" value="C:nucleus"/>
    <property type="evidence" value="ECO:0007669"/>
    <property type="project" value="UniProtKB-SubCell"/>
</dbReference>
<dbReference type="Pfam" id="PF26557">
    <property type="entry name" value="Cullin_AB"/>
    <property type="match status" value="1"/>
</dbReference>
<evidence type="ECO:0000256" key="8">
    <source>
        <dbReference type="ARBA" id="ARBA00022843"/>
    </source>
</evidence>
<keyword evidence="8" id="KW-0832">Ubl conjugation</keyword>
<evidence type="ECO:0000256" key="15">
    <source>
        <dbReference type="ARBA" id="ARBA00069610"/>
    </source>
</evidence>
<gene>
    <name evidence="22" type="ORF">FSP39_012328</name>
</gene>
<dbReference type="InterPro" id="IPR036445">
    <property type="entry name" value="GPCR_2_extracell_dom_sf"/>
</dbReference>
<keyword evidence="14" id="KW-0539">Nucleus</keyword>
<feature type="domain" description="G-protein coupled receptors family 2 profile 1" evidence="20">
    <location>
        <begin position="1"/>
        <end position="63"/>
    </location>
</feature>
<dbReference type="PRINTS" id="PR00249">
    <property type="entry name" value="GPCRSECRETIN"/>
</dbReference>
<evidence type="ECO:0000256" key="18">
    <source>
        <dbReference type="SAM" id="Phobius"/>
    </source>
</evidence>
<dbReference type="InterPro" id="IPR001879">
    <property type="entry name" value="GPCR_2_extracellular_dom"/>
</dbReference>
<evidence type="ECO:0000256" key="6">
    <source>
        <dbReference type="ARBA" id="ARBA00022692"/>
    </source>
</evidence>
<dbReference type="SUPFAM" id="SSF46785">
    <property type="entry name" value="Winged helix' DNA-binding domain"/>
    <property type="match status" value="1"/>
</dbReference>
<dbReference type="Gene3D" id="1.20.1070.10">
    <property type="entry name" value="Rhodopsin 7-helix transmembrane proteins"/>
    <property type="match status" value="1"/>
</dbReference>
<dbReference type="PROSITE" id="PS01256">
    <property type="entry name" value="CULLIN_1"/>
    <property type="match status" value="1"/>
</dbReference>
<dbReference type="InterPro" id="IPR059120">
    <property type="entry name" value="Cullin-like_AB"/>
</dbReference>
<evidence type="ECO:0000256" key="17">
    <source>
        <dbReference type="RuleBase" id="RU003829"/>
    </source>
</evidence>
<accession>A0AA88YD05</accession>
<dbReference type="GO" id="GO:0006511">
    <property type="term" value="P:ubiquitin-dependent protein catabolic process"/>
    <property type="evidence" value="ECO:0007669"/>
    <property type="project" value="InterPro"/>
</dbReference>
<evidence type="ECO:0000313" key="23">
    <source>
        <dbReference type="Proteomes" id="UP001186944"/>
    </source>
</evidence>
<dbReference type="SUPFAM" id="SSF75632">
    <property type="entry name" value="Cullin homology domain"/>
    <property type="match status" value="1"/>
</dbReference>
<feature type="transmembrane region" description="Helical" evidence="18">
    <location>
        <begin position="74"/>
        <end position="98"/>
    </location>
</feature>
<proteinExistence type="inferred from homology"/>
<dbReference type="PROSITE" id="PS50227">
    <property type="entry name" value="G_PROTEIN_RECEP_F2_3"/>
    <property type="match status" value="1"/>
</dbReference>
<dbReference type="InterPro" id="IPR019559">
    <property type="entry name" value="Cullin_neddylation_domain"/>
</dbReference>
<feature type="domain" description="G-protein coupled receptors family 2 profile 2" evidence="21">
    <location>
        <begin position="75"/>
        <end position="303"/>
    </location>
</feature>
<dbReference type="InterPro" id="IPR001373">
    <property type="entry name" value="Cullin_N"/>
</dbReference>
<evidence type="ECO:0000256" key="7">
    <source>
        <dbReference type="ARBA" id="ARBA00022786"/>
    </source>
</evidence>
<dbReference type="Proteomes" id="UP001186944">
    <property type="component" value="Unassembled WGS sequence"/>
</dbReference>
<dbReference type="GO" id="GO:0016020">
    <property type="term" value="C:membrane"/>
    <property type="evidence" value="ECO:0007669"/>
    <property type="project" value="UniProtKB-SubCell"/>
</dbReference>
<keyword evidence="13" id="KW-0807">Transducer</keyword>
<reference evidence="22" key="1">
    <citation type="submission" date="2019-08" db="EMBL/GenBank/DDBJ databases">
        <title>The improved chromosome-level genome for the pearl oyster Pinctada fucata martensii using PacBio sequencing and Hi-C.</title>
        <authorList>
            <person name="Zheng Z."/>
        </authorList>
    </citation>
    <scope>NUCLEOTIDE SEQUENCE</scope>
    <source>
        <strain evidence="22">ZZ-2019</strain>
        <tissue evidence="22">Adductor muscle</tissue>
    </source>
</reference>
<organism evidence="22 23">
    <name type="scientific">Pinctada imbricata</name>
    <name type="common">Atlantic pearl-oyster</name>
    <name type="synonym">Pinctada martensii</name>
    <dbReference type="NCBI Taxonomy" id="66713"/>
    <lineage>
        <taxon>Eukaryota</taxon>
        <taxon>Metazoa</taxon>
        <taxon>Spiralia</taxon>
        <taxon>Lophotrochozoa</taxon>
        <taxon>Mollusca</taxon>
        <taxon>Bivalvia</taxon>
        <taxon>Autobranchia</taxon>
        <taxon>Pteriomorphia</taxon>
        <taxon>Pterioida</taxon>
        <taxon>Pterioidea</taxon>
        <taxon>Pteriidae</taxon>
        <taxon>Pinctada</taxon>
    </lineage>
</organism>
<keyword evidence="11 18" id="KW-0472">Membrane</keyword>
<dbReference type="FunFam" id="1.10.10.10:FF:000014">
    <property type="entry name" value="Cullin 1"/>
    <property type="match status" value="1"/>
</dbReference>
<dbReference type="PROSITE" id="PS50261">
    <property type="entry name" value="G_PROTEIN_RECEP_F2_4"/>
    <property type="match status" value="1"/>
</dbReference>
<dbReference type="InterPro" id="IPR036388">
    <property type="entry name" value="WH-like_DNA-bd_sf"/>
</dbReference>
<dbReference type="GO" id="GO:0004930">
    <property type="term" value="F:G protein-coupled receptor activity"/>
    <property type="evidence" value="ECO:0007669"/>
    <property type="project" value="UniProtKB-KW"/>
</dbReference>
<dbReference type="AlphaFoldDB" id="A0AA88YD05"/>
<keyword evidence="6 18" id="KW-0812">Transmembrane</keyword>